<evidence type="ECO:0000256" key="1">
    <source>
        <dbReference type="SAM" id="MobiDB-lite"/>
    </source>
</evidence>
<accession>A0A6J4LWY5</accession>
<sequence>ENTPVSLPGRRAGVGKLACGRADGDRSGPARSRRDDASSPTGRSASAAECAPPSTRRSCAAAAALRNHRRPGRPLAPGVVCSARRGGNGGRRHPRVRLRADRARQQRAGAQPRNRDDHRRRARRVCRGGRLPRKNHPV</sequence>
<gene>
    <name evidence="2" type="ORF">AVDCRST_MAG89-2770</name>
</gene>
<evidence type="ECO:0000313" key="2">
    <source>
        <dbReference type="EMBL" id="CAA9344168.1"/>
    </source>
</evidence>
<dbReference type="AlphaFoldDB" id="A0A6J4LWY5"/>
<dbReference type="EMBL" id="CADCTV010000580">
    <property type="protein sequence ID" value="CAA9344168.1"/>
    <property type="molecule type" value="Genomic_DNA"/>
</dbReference>
<protein>
    <submittedName>
        <fullName evidence="2">Uncharacterized protein</fullName>
    </submittedName>
</protein>
<name>A0A6J4LWY5_9BACT</name>
<organism evidence="2">
    <name type="scientific">uncultured Gemmatimonadota bacterium</name>
    <dbReference type="NCBI Taxonomy" id="203437"/>
    <lineage>
        <taxon>Bacteria</taxon>
        <taxon>Pseudomonadati</taxon>
        <taxon>Gemmatimonadota</taxon>
        <taxon>environmental samples</taxon>
    </lineage>
</organism>
<feature type="non-terminal residue" evidence="2">
    <location>
        <position position="1"/>
    </location>
</feature>
<reference evidence="2" key="1">
    <citation type="submission" date="2020-02" db="EMBL/GenBank/DDBJ databases">
        <authorList>
            <person name="Meier V. D."/>
        </authorList>
    </citation>
    <scope>NUCLEOTIDE SEQUENCE</scope>
    <source>
        <strain evidence="2">AVDCRST_MAG89</strain>
    </source>
</reference>
<proteinExistence type="predicted"/>
<feature type="compositionally biased region" description="Basic residues" evidence="1">
    <location>
        <begin position="120"/>
        <end position="138"/>
    </location>
</feature>
<feature type="non-terminal residue" evidence="2">
    <location>
        <position position="138"/>
    </location>
</feature>
<feature type="compositionally biased region" description="Basic and acidic residues" evidence="1">
    <location>
        <begin position="22"/>
        <end position="37"/>
    </location>
</feature>
<feature type="region of interest" description="Disordered" evidence="1">
    <location>
        <begin position="1"/>
        <end position="138"/>
    </location>
</feature>